<keyword evidence="2" id="KW-1185">Reference proteome</keyword>
<proteinExistence type="predicted"/>
<protein>
    <submittedName>
        <fullName evidence="1">Polyketide cyclase</fullName>
    </submittedName>
</protein>
<dbReference type="AlphaFoldDB" id="A0A7L5AL27"/>
<evidence type="ECO:0000313" key="2">
    <source>
        <dbReference type="Proteomes" id="UP000464507"/>
    </source>
</evidence>
<sequence>MATTTRLLRCAPDAVFRVLADGWLYPSWVVGASRIRSVDEAWPAPGSRIAHSFGVWPALLDDTTSMTEWNPPRHARMRARGWPIGEADVVIDVKPRGDGCIVRIVEDAAEGTGRLMPKLLRDVLIHSRNVETLRRLAYLAEGGAGR</sequence>
<dbReference type="SUPFAM" id="SSF55961">
    <property type="entry name" value="Bet v1-like"/>
    <property type="match status" value="1"/>
</dbReference>
<dbReference type="EMBL" id="CP017146">
    <property type="protein sequence ID" value="QHO70515.1"/>
    <property type="molecule type" value="Genomic_DNA"/>
</dbReference>
<dbReference type="OrthoDB" id="4483486at2"/>
<name>A0A7L5AL27_9MICO</name>
<dbReference type="RefSeq" id="WP_161886898.1">
    <property type="nucleotide sequence ID" value="NZ_CP017146.1"/>
</dbReference>
<organism evidence="1 2">
    <name type="scientific">Marisediminicola antarctica</name>
    <dbReference type="NCBI Taxonomy" id="674079"/>
    <lineage>
        <taxon>Bacteria</taxon>
        <taxon>Bacillati</taxon>
        <taxon>Actinomycetota</taxon>
        <taxon>Actinomycetes</taxon>
        <taxon>Micrococcales</taxon>
        <taxon>Microbacteriaceae</taxon>
        <taxon>Marisediminicola</taxon>
    </lineage>
</organism>
<dbReference type="KEGG" id="mant:BHD05_13515"/>
<dbReference type="InterPro" id="IPR019587">
    <property type="entry name" value="Polyketide_cyclase/dehydratase"/>
</dbReference>
<dbReference type="Proteomes" id="UP000464507">
    <property type="component" value="Chromosome"/>
</dbReference>
<dbReference type="InterPro" id="IPR023393">
    <property type="entry name" value="START-like_dom_sf"/>
</dbReference>
<accession>A0A7L5AL27</accession>
<reference evidence="1 2" key="1">
    <citation type="submission" date="2016-09" db="EMBL/GenBank/DDBJ databases">
        <title>Complete genome sequence of microbes from the polar regions.</title>
        <authorList>
            <person name="Liao L."/>
            <person name="Chen B."/>
        </authorList>
    </citation>
    <scope>NUCLEOTIDE SEQUENCE [LARGE SCALE GENOMIC DNA]</scope>
    <source>
        <strain evidence="1 2">ZS314</strain>
    </source>
</reference>
<evidence type="ECO:0000313" key="1">
    <source>
        <dbReference type="EMBL" id="QHO70515.1"/>
    </source>
</evidence>
<dbReference type="Pfam" id="PF10604">
    <property type="entry name" value="Polyketide_cyc2"/>
    <property type="match status" value="1"/>
</dbReference>
<gene>
    <name evidence="1" type="ORF">BHD05_13515</name>
</gene>
<dbReference type="Gene3D" id="3.30.530.20">
    <property type="match status" value="1"/>
</dbReference>
<dbReference type="CDD" id="cd07812">
    <property type="entry name" value="SRPBCC"/>
    <property type="match status" value="1"/>
</dbReference>